<gene>
    <name evidence="1" type="ORF">F443_20616</name>
</gene>
<reference evidence="1 2" key="1">
    <citation type="submission" date="2013-11" db="EMBL/GenBank/DDBJ databases">
        <title>The Genome Sequence of Phytophthora parasitica P1569.</title>
        <authorList>
            <consortium name="The Broad Institute Genomics Platform"/>
            <person name="Russ C."/>
            <person name="Tyler B."/>
            <person name="Panabieres F."/>
            <person name="Shan W."/>
            <person name="Tripathy S."/>
            <person name="Grunwald N."/>
            <person name="Machado M."/>
            <person name="Johnson C.S."/>
            <person name="Arredondo F."/>
            <person name="Hong C."/>
            <person name="Coffey M."/>
            <person name="Young S.K."/>
            <person name="Zeng Q."/>
            <person name="Gargeya S."/>
            <person name="Fitzgerald M."/>
            <person name="Abouelleil A."/>
            <person name="Alvarado L."/>
            <person name="Chapman S.B."/>
            <person name="Gainer-Dewar J."/>
            <person name="Goldberg J."/>
            <person name="Griggs A."/>
            <person name="Gujja S."/>
            <person name="Hansen M."/>
            <person name="Howarth C."/>
            <person name="Imamovic A."/>
            <person name="Ireland A."/>
            <person name="Larimer J."/>
            <person name="McCowan C."/>
            <person name="Murphy C."/>
            <person name="Pearson M."/>
            <person name="Poon T.W."/>
            <person name="Priest M."/>
            <person name="Roberts A."/>
            <person name="Saif S."/>
            <person name="Shea T."/>
            <person name="Sykes S."/>
            <person name="Wortman J."/>
            <person name="Nusbaum C."/>
            <person name="Birren B."/>
        </authorList>
    </citation>
    <scope>NUCLEOTIDE SEQUENCE [LARGE SCALE GENOMIC DNA]</scope>
    <source>
        <strain evidence="1 2">P1569</strain>
    </source>
</reference>
<dbReference type="AlphaFoldDB" id="V9E0Z5"/>
<sequence>MENRNAYLKKKVSGGWEINKFATLGHLAALMLVLTKNNVANMNAMVVLDDFEHMVAVGDQQVASMVMVVTARALWQKAVKMCKLKDQTWLGR</sequence>
<comment type="caution">
    <text evidence="1">The sequence shown here is derived from an EMBL/GenBank/DDBJ whole genome shotgun (WGS) entry which is preliminary data.</text>
</comment>
<dbReference type="HOGENOM" id="CLU_2418000_0_0_1"/>
<protein>
    <submittedName>
        <fullName evidence="1">Uncharacterized protein</fullName>
    </submittedName>
</protein>
<name>V9E0Z5_PHYNI</name>
<dbReference type="EMBL" id="ANIZ01003616">
    <property type="protein sequence ID" value="ETI32616.1"/>
    <property type="molecule type" value="Genomic_DNA"/>
</dbReference>
<accession>V9E0Z5</accession>
<organism evidence="1 2">
    <name type="scientific">Phytophthora nicotianae P1569</name>
    <dbReference type="NCBI Taxonomy" id="1317065"/>
    <lineage>
        <taxon>Eukaryota</taxon>
        <taxon>Sar</taxon>
        <taxon>Stramenopiles</taxon>
        <taxon>Oomycota</taxon>
        <taxon>Peronosporomycetes</taxon>
        <taxon>Peronosporales</taxon>
        <taxon>Peronosporaceae</taxon>
        <taxon>Phytophthora</taxon>
    </lineage>
</organism>
<keyword evidence="2" id="KW-1185">Reference proteome</keyword>
<dbReference type="Proteomes" id="UP000018721">
    <property type="component" value="Unassembled WGS sequence"/>
</dbReference>
<evidence type="ECO:0000313" key="1">
    <source>
        <dbReference type="EMBL" id="ETI32616.1"/>
    </source>
</evidence>
<proteinExistence type="predicted"/>
<evidence type="ECO:0000313" key="2">
    <source>
        <dbReference type="Proteomes" id="UP000018721"/>
    </source>
</evidence>